<gene>
    <name evidence="6" type="ORF">Tchar_02559</name>
</gene>
<dbReference type="Proteomes" id="UP000318294">
    <property type="component" value="Unassembled WGS sequence"/>
</dbReference>
<protein>
    <submittedName>
        <fullName evidence="6">Insertion sequence IS5376 putative ATP-binding protein</fullName>
    </submittedName>
</protein>
<dbReference type="GO" id="GO:0005524">
    <property type="term" value="F:ATP binding"/>
    <property type="evidence" value="ECO:0007669"/>
    <property type="project" value="UniProtKB-KW"/>
</dbReference>
<dbReference type="SMART" id="SM00382">
    <property type="entry name" value="AAA"/>
    <property type="match status" value="1"/>
</dbReference>
<accession>A0A554X1B3</accession>
<dbReference type="RefSeq" id="WP_201739377.1">
    <property type="nucleotide sequence ID" value="NZ_VJON01000065.1"/>
</dbReference>
<dbReference type="InterPro" id="IPR027417">
    <property type="entry name" value="P-loop_NTPase"/>
</dbReference>
<keyword evidence="7" id="KW-1185">Reference proteome</keyword>
<dbReference type="NCBIfam" id="NF038214">
    <property type="entry name" value="IS21_help_AAA"/>
    <property type="match status" value="1"/>
</dbReference>
<dbReference type="PIRSF" id="PIRSF003073">
    <property type="entry name" value="DNAC_TnpB_IstB"/>
    <property type="match status" value="1"/>
</dbReference>
<dbReference type="Gene3D" id="3.40.50.300">
    <property type="entry name" value="P-loop containing nucleotide triphosphate hydrolases"/>
    <property type="match status" value="1"/>
</dbReference>
<evidence type="ECO:0000259" key="5">
    <source>
        <dbReference type="SMART" id="SM00382"/>
    </source>
</evidence>
<feature type="domain" description="AAA+ ATPase" evidence="5">
    <location>
        <begin position="90"/>
        <end position="222"/>
    </location>
</feature>
<evidence type="ECO:0000256" key="2">
    <source>
        <dbReference type="ARBA" id="ARBA00022741"/>
    </source>
</evidence>
<evidence type="ECO:0000313" key="7">
    <source>
        <dbReference type="Proteomes" id="UP000318294"/>
    </source>
</evidence>
<evidence type="ECO:0000313" key="6">
    <source>
        <dbReference type="EMBL" id="TSE29588.1"/>
    </source>
</evidence>
<dbReference type="Pfam" id="PF01695">
    <property type="entry name" value="IstB_IS21"/>
    <property type="match status" value="1"/>
</dbReference>
<keyword evidence="3 6" id="KW-0067">ATP-binding</keyword>
<comment type="similarity">
    <text evidence="1">Belongs to the IS21/IS1162 putative ATP-binding protein family.</text>
</comment>
<dbReference type="InterPro" id="IPR003593">
    <property type="entry name" value="AAA+_ATPase"/>
</dbReference>
<dbReference type="SUPFAM" id="SSF52540">
    <property type="entry name" value="P-loop containing nucleoside triphosphate hydrolases"/>
    <property type="match status" value="1"/>
</dbReference>
<reference evidence="6 7" key="1">
    <citation type="submission" date="2019-07" db="EMBL/GenBank/DDBJ databases">
        <title>Tepidimonas charontis SPSP-6 draft genome.</title>
        <authorList>
            <person name="Da Costa M.S."/>
            <person name="Froufe H.J.C."/>
            <person name="Egas C."/>
            <person name="Albuquerque L."/>
        </authorList>
    </citation>
    <scope>NUCLEOTIDE SEQUENCE [LARGE SCALE GENOMIC DNA]</scope>
    <source>
        <strain evidence="6 7">SPSP-6</strain>
    </source>
</reference>
<name>A0A554X1B3_9BURK</name>
<feature type="compositionally biased region" description="Polar residues" evidence="4">
    <location>
        <begin position="244"/>
        <end position="257"/>
    </location>
</feature>
<feature type="region of interest" description="Disordered" evidence="4">
    <location>
        <begin position="235"/>
        <end position="257"/>
    </location>
</feature>
<evidence type="ECO:0000256" key="3">
    <source>
        <dbReference type="ARBA" id="ARBA00022840"/>
    </source>
</evidence>
<dbReference type="AlphaFoldDB" id="A0A554X1B3"/>
<dbReference type="CDD" id="cd00009">
    <property type="entry name" value="AAA"/>
    <property type="match status" value="1"/>
</dbReference>
<dbReference type="GO" id="GO:0006260">
    <property type="term" value="P:DNA replication"/>
    <property type="evidence" value="ECO:0007669"/>
    <property type="project" value="TreeGrafter"/>
</dbReference>
<dbReference type="EMBL" id="VJON01000065">
    <property type="protein sequence ID" value="TSE29588.1"/>
    <property type="molecule type" value="Genomic_DNA"/>
</dbReference>
<sequence length="257" mass="28510">MLSRLQLTAIRDQLDSLLDEAGRKELSLRETLYFLCEREIARKDERRIQMGLSIAHFPRVATLEGFDFAAQPSLDARQIRDLAASRWIAHGENLLFLGPPGVGKTHLAIALGREAILAGYSTLFVTAPALLAALAKAHGEGRLEEKLAHFAKPKLLIVDELGYLPFEANAAHLFFQLISRRYERGSLLITSNRTVGEWGVVFGDAIAATAILDRLLHHSYVVTIRGESYRLKEKRRAGVLPRQHSGSTDSVSVHQPA</sequence>
<keyword evidence="2" id="KW-0547">Nucleotide-binding</keyword>
<organism evidence="6 7">
    <name type="scientific">Tepidimonas charontis</name>
    <dbReference type="NCBI Taxonomy" id="2267262"/>
    <lineage>
        <taxon>Bacteria</taxon>
        <taxon>Pseudomonadati</taxon>
        <taxon>Pseudomonadota</taxon>
        <taxon>Betaproteobacteria</taxon>
        <taxon>Burkholderiales</taxon>
        <taxon>Tepidimonas</taxon>
    </lineage>
</organism>
<evidence type="ECO:0000256" key="1">
    <source>
        <dbReference type="ARBA" id="ARBA00008059"/>
    </source>
</evidence>
<dbReference type="InterPro" id="IPR028350">
    <property type="entry name" value="DNAC/IstB-like"/>
</dbReference>
<dbReference type="PANTHER" id="PTHR30050:SF4">
    <property type="entry name" value="ATP-BINDING PROTEIN RV3427C IN INSERTION SEQUENCE-RELATED"/>
    <property type="match status" value="1"/>
</dbReference>
<evidence type="ECO:0000256" key="4">
    <source>
        <dbReference type="SAM" id="MobiDB-lite"/>
    </source>
</evidence>
<dbReference type="InterPro" id="IPR002611">
    <property type="entry name" value="IstB_ATP-bd"/>
</dbReference>
<proteinExistence type="inferred from homology"/>
<dbReference type="PANTHER" id="PTHR30050">
    <property type="entry name" value="CHROMOSOMAL REPLICATION INITIATOR PROTEIN DNAA"/>
    <property type="match status" value="1"/>
</dbReference>
<comment type="caution">
    <text evidence="6">The sequence shown here is derived from an EMBL/GenBank/DDBJ whole genome shotgun (WGS) entry which is preliminary data.</text>
</comment>
<dbReference type="InterPro" id="IPR047661">
    <property type="entry name" value="IstB"/>
</dbReference>